<accession>A0A0W0EVA9</accession>
<proteinExistence type="predicted"/>
<gene>
    <name evidence="1" type="ORF">WG66_19415</name>
</gene>
<organism evidence="1 2">
    <name type="scientific">Moniliophthora roreri</name>
    <name type="common">Frosty pod rot fungus</name>
    <name type="synonym">Monilia roreri</name>
    <dbReference type="NCBI Taxonomy" id="221103"/>
    <lineage>
        <taxon>Eukaryota</taxon>
        <taxon>Fungi</taxon>
        <taxon>Dikarya</taxon>
        <taxon>Basidiomycota</taxon>
        <taxon>Agaricomycotina</taxon>
        <taxon>Agaricomycetes</taxon>
        <taxon>Agaricomycetidae</taxon>
        <taxon>Agaricales</taxon>
        <taxon>Marasmiineae</taxon>
        <taxon>Marasmiaceae</taxon>
        <taxon>Moniliophthora</taxon>
    </lineage>
</organism>
<dbReference type="AlphaFoldDB" id="A0A0W0EVA9"/>
<evidence type="ECO:0000313" key="1">
    <source>
        <dbReference type="EMBL" id="KTB27995.1"/>
    </source>
</evidence>
<reference evidence="1 2" key="1">
    <citation type="submission" date="2015-12" db="EMBL/GenBank/DDBJ databases">
        <title>Draft genome sequence of Moniliophthora roreri, the causal agent of frosty pod rot of cacao.</title>
        <authorList>
            <person name="Aime M.C."/>
            <person name="Diaz-Valderrama J.R."/>
            <person name="Kijpornyongpan T."/>
            <person name="Phillips-Mora W."/>
        </authorList>
    </citation>
    <scope>NUCLEOTIDE SEQUENCE [LARGE SCALE GENOMIC DNA]</scope>
    <source>
        <strain evidence="1 2">MCA 2952</strain>
    </source>
</reference>
<protein>
    <submittedName>
        <fullName evidence="1">Uncharacterized protein</fullName>
    </submittedName>
</protein>
<comment type="caution">
    <text evidence="1">The sequence shown here is derived from an EMBL/GenBank/DDBJ whole genome shotgun (WGS) entry which is preliminary data.</text>
</comment>
<dbReference type="EMBL" id="LATX01002508">
    <property type="protein sequence ID" value="KTB27995.1"/>
    <property type="molecule type" value="Genomic_DNA"/>
</dbReference>
<sequence>MFLSSGSGQPTSSLAWYTTSPGPIFPIRHLQQNLRTNFPEWNISLPTDSECDLTATTNVVGRYINGVEESRVCVEDATADSCDGGFIHVEQAIVARGQEVYERWWGRLNLVVVVLESHMILALGDSAYVLLSARGPGFNSQSGP</sequence>
<evidence type="ECO:0000313" key="2">
    <source>
        <dbReference type="Proteomes" id="UP000054988"/>
    </source>
</evidence>
<name>A0A0W0EVA9_MONRR</name>
<dbReference type="Proteomes" id="UP000054988">
    <property type="component" value="Unassembled WGS sequence"/>
</dbReference>